<evidence type="ECO:0000313" key="1">
    <source>
        <dbReference type="EMBL" id="AZI20929.1"/>
    </source>
</evidence>
<name>A0A3G8WK15_9FLAO</name>
<proteinExistence type="predicted"/>
<gene>
    <name evidence="1" type="ORF">EIH08_09665</name>
</gene>
<organism evidence="1 2">
    <name type="scientific">Chryseobacterium taklimakanense</name>
    <dbReference type="NCBI Taxonomy" id="536441"/>
    <lineage>
        <taxon>Bacteria</taxon>
        <taxon>Pseudomonadati</taxon>
        <taxon>Bacteroidota</taxon>
        <taxon>Flavobacteriia</taxon>
        <taxon>Flavobacteriales</taxon>
        <taxon>Weeksellaceae</taxon>
        <taxon>Chryseobacterium group</taxon>
        <taxon>Chryseobacterium</taxon>
    </lineage>
</organism>
<accession>A0A3G8WK15</accession>
<dbReference type="RefSeq" id="WP_124785102.1">
    <property type="nucleotide sequence ID" value="NZ_CP034171.1"/>
</dbReference>
<evidence type="ECO:0000313" key="2">
    <source>
        <dbReference type="Proteomes" id="UP000282297"/>
    </source>
</evidence>
<protein>
    <submittedName>
        <fullName evidence="1">Uncharacterized protein</fullName>
    </submittedName>
</protein>
<dbReference type="AlphaFoldDB" id="A0A3G8WK15"/>
<dbReference type="EMBL" id="CP034171">
    <property type="protein sequence ID" value="AZI20929.1"/>
    <property type="molecule type" value="Genomic_DNA"/>
</dbReference>
<sequence>METYLYSMRKFNLFILILILLTSCSVQNKESLEFESYNATLIGGKKTTIKFISTDSKRKRNVIVNVTHRNEPFYVRRITSATFKEILGVYENISIQDTAKVVWIDPPTLKVKYTSQGTQKDFVYYGIPTKDEKFFKLGELILEASDLNFKDLE</sequence>
<reference evidence="2" key="1">
    <citation type="submission" date="2018-11" db="EMBL/GenBank/DDBJ databases">
        <title>Proposal to divide the Flavobacteriaceae and reorganize its genera based on Amino Acid Identity values calculated from whole genome sequences.</title>
        <authorList>
            <person name="Nicholson A.C."/>
            <person name="Gulvik C.A."/>
            <person name="Whitney A.M."/>
            <person name="Humrighouse B.W."/>
            <person name="Bell M."/>
            <person name="Holmes B."/>
            <person name="Steigerwalt A.B."/>
            <person name="Villarma A."/>
            <person name="Sheth M."/>
            <person name="Batra D."/>
            <person name="Pryor J."/>
            <person name="Bernardet J.-F."/>
            <person name="Hugo C."/>
            <person name="Kampfer P."/>
            <person name="Newman J.D."/>
            <person name="McQuiston J.R."/>
        </authorList>
    </citation>
    <scope>NUCLEOTIDE SEQUENCE [LARGE SCALE GENOMIC DNA]</scope>
    <source>
        <strain evidence="2">H4753</strain>
    </source>
</reference>
<dbReference type="Proteomes" id="UP000282297">
    <property type="component" value="Chromosome"/>
</dbReference>